<reference evidence="1" key="2">
    <citation type="journal article" date="2015" name="Data Brief">
        <title>Shoot transcriptome of the giant reed, Arundo donax.</title>
        <authorList>
            <person name="Barrero R.A."/>
            <person name="Guerrero F.D."/>
            <person name="Moolhuijzen P."/>
            <person name="Goolsby J.A."/>
            <person name="Tidwell J."/>
            <person name="Bellgard S.E."/>
            <person name="Bellgard M.I."/>
        </authorList>
    </citation>
    <scope>NUCLEOTIDE SEQUENCE</scope>
    <source>
        <tissue evidence="1">Shoot tissue taken approximately 20 cm above the soil surface</tissue>
    </source>
</reference>
<evidence type="ECO:0000313" key="1">
    <source>
        <dbReference type="EMBL" id="JAE23966.1"/>
    </source>
</evidence>
<protein>
    <submittedName>
        <fullName evidence="1">Uncharacterized protein</fullName>
    </submittedName>
</protein>
<reference evidence="1" key="1">
    <citation type="submission" date="2014-09" db="EMBL/GenBank/DDBJ databases">
        <authorList>
            <person name="Magalhaes I.L.F."/>
            <person name="Oliveira U."/>
            <person name="Santos F.R."/>
            <person name="Vidigal T.H.D.A."/>
            <person name="Brescovit A.D."/>
            <person name="Santos A.J."/>
        </authorList>
    </citation>
    <scope>NUCLEOTIDE SEQUENCE</scope>
    <source>
        <tissue evidence="1">Shoot tissue taken approximately 20 cm above the soil surface</tissue>
    </source>
</reference>
<dbReference type="AlphaFoldDB" id="A0A0A9GN41"/>
<proteinExistence type="predicted"/>
<name>A0A0A9GN41_ARUDO</name>
<dbReference type="EMBL" id="GBRH01173930">
    <property type="protein sequence ID" value="JAE23966.1"/>
    <property type="molecule type" value="Transcribed_RNA"/>
</dbReference>
<organism evidence="1">
    <name type="scientific">Arundo donax</name>
    <name type="common">Giant reed</name>
    <name type="synonym">Donax arundinaceus</name>
    <dbReference type="NCBI Taxonomy" id="35708"/>
    <lineage>
        <taxon>Eukaryota</taxon>
        <taxon>Viridiplantae</taxon>
        <taxon>Streptophyta</taxon>
        <taxon>Embryophyta</taxon>
        <taxon>Tracheophyta</taxon>
        <taxon>Spermatophyta</taxon>
        <taxon>Magnoliopsida</taxon>
        <taxon>Liliopsida</taxon>
        <taxon>Poales</taxon>
        <taxon>Poaceae</taxon>
        <taxon>PACMAD clade</taxon>
        <taxon>Arundinoideae</taxon>
        <taxon>Arundineae</taxon>
        <taxon>Arundo</taxon>
    </lineage>
</organism>
<accession>A0A0A9GN41</accession>
<sequence length="110" mass="12554">MRKHLVDIHSTCSSTATLQPCTHPKCCPRNCSPVHCLEQQLLPQLSLESLDPPDLCRTTPSYRQIRIRHTINKREEIKKQRTSAVKKMQSPTRKKTSWESSCGAACLVRI</sequence>